<proteinExistence type="inferred from homology"/>
<dbReference type="STRING" id="7994.ENSAMXP00000048785"/>
<evidence type="ECO:0000256" key="8">
    <source>
        <dbReference type="SAM" id="MobiDB-lite"/>
    </source>
</evidence>
<dbReference type="InterPro" id="IPR000477">
    <property type="entry name" value="RT_dom"/>
</dbReference>
<evidence type="ECO:0000313" key="12">
    <source>
        <dbReference type="Ensembl" id="ENSAMXP00000048785.1"/>
    </source>
</evidence>
<dbReference type="PROSITE" id="PS50994">
    <property type="entry name" value="INTEGRASE"/>
    <property type="match status" value="1"/>
</dbReference>
<dbReference type="Ensembl" id="ENSAMXT00000034735.1">
    <property type="protein sequence ID" value="ENSAMXP00000048785.1"/>
    <property type="gene ID" value="ENSAMXG00000038047.1"/>
</dbReference>
<evidence type="ECO:0000259" key="10">
    <source>
        <dbReference type="PROSITE" id="PS50879"/>
    </source>
</evidence>
<evidence type="ECO:0000256" key="5">
    <source>
        <dbReference type="ARBA" id="ARBA00022722"/>
    </source>
</evidence>
<dbReference type="SUPFAM" id="SSF53098">
    <property type="entry name" value="Ribonuclease H-like"/>
    <property type="match status" value="2"/>
</dbReference>
<dbReference type="GO" id="GO:0016779">
    <property type="term" value="F:nucleotidyltransferase activity"/>
    <property type="evidence" value="ECO:0007669"/>
    <property type="project" value="UniProtKB-KW"/>
</dbReference>
<dbReference type="InterPro" id="IPR051320">
    <property type="entry name" value="Viral_Replic_Matur_Polypro"/>
</dbReference>
<reference evidence="13" key="2">
    <citation type="journal article" date="2014" name="Nat. Commun.">
        <title>The cavefish genome reveals candidate genes for eye loss.</title>
        <authorList>
            <person name="McGaugh S.E."/>
            <person name="Gross J.B."/>
            <person name="Aken B."/>
            <person name="Blin M."/>
            <person name="Borowsky R."/>
            <person name="Chalopin D."/>
            <person name="Hinaux H."/>
            <person name="Jeffery W.R."/>
            <person name="Keene A."/>
            <person name="Ma L."/>
            <person name="Minx P."/>
            <person name="Murphy D."/>
            <person name="O'Quin K.E."/>
            <person name="Retaux S."/>
            <person name="Rohner N."/>
            <person name="Searle S.M."/>
            <person name="Stahl B.A."/>
            <person name="Tabin C."/>
            <person name="Volff J.N."/>
            <person name="Yoshizawa M."/>
            <person name="Warren W.C."/>
        </authorList>
    </citation>
    <scope>NUCLEOTIDE SEQUENCE [LARGE SCALE GENOMIC DNA]</scope>
    <source>
        <strain evidence="13">female</strain>
    </source>
</reference>
<keyword evidence="13" id="KW-1185">Reference proteome</keyword>
<dbReference type="GO" id="GO:0004523">
    <property type="term" value="F:RNA-DNA hybrid ribonuclease activity"/>
    <property type="evidence" value="ECO:0007669"/>
    <property type="project" value="UniProtKB-EC"/>
</dbReference>
<evidence type="ECO:0000313" key="13">
    <source>
        <dbReference type="Proteomes" id="UP000018467"/>
    </source>
</evidence>
<keyword evidence="3" id="KW-0808">Transferase</keyword>
<sequence>MYIKAKEGRPIKDLPTVYWLRLVDSLLDRLYHKWEPWIESHRPDMKKVSDDLHCTLLYDHDNSQTEYDACWQQCLQGKSITLRTGDMIIGPQGVAVEAILDDNLLQWYKVENSVPHVSLMVAKYNQPMDLGPMVLASKKMTWIETDDQYVFESADRTYYRITTKSVNRTIAEKVAVDRLAPYIQAKLTQEQEELLKAVPEQLWTKHHTDVGFIRSVEPVQVTLKPNARLPYQRQYPLSKAAFEGIKPTIEGLLQAGVLVQTTSRCNTPIYPVKKPNSDKWRLVHDLRAVNAVVEGETPVVPDPHTLLSNIPFDATFYSVIDLCSAFFSIPLDEQSRFLFAFTYGGKQYTYTRMPQGFSESPSIFNKTVAQDLGDIEINSTLIMYFDDLLIASKTKQECEQDTITVLTKLAEKGHKVSKAKLQFCAEEVDYLGRRLKGNKRTIMPAHIKTIQSAPKPITVGQMLTFLGMAGYSRQWICDFALKAAPLRRLVKAAGQRNLKGILVWDEEAEQVFMQIKRDLCSAPALANPDYSKPFELFVSVKKGFVNAVLRQLSNPIQGYTQANTIAYFSTQLDKIEQGMPPCYQGLAAAAYAFEKATTITMGYPVTMYTNHCLHTLLTSNSFVLTNARRTGYDVILSAPELTIKRCNKINPADKIPLPTEGTPHDCEQHTSDFLKPRRDLASEPLTYNELILFVDGSCFRGPDGNLAGFAVVNYDQTTNQFVTLFKASVPQPCSAQLAELKALTTACLLAKGKQATVMTDSAYAHGVAQVYGSIWAQRGFIRADGTEIAHGQAISDLLEAILLPDRLAIVKCAAHRHDDSLITQGNNMADQEAKDAATVTLQCPAQSTDRLQLAEEQLTELTPDLTSLSECQENASIYERNVWIKRRAKPENGVWYGPNGLPVAPISLLNILIADAHGISHVHRKEIIKQIKAEWWTPYLVLTVDQFLNHCAVCIQYNFRKSLTAPLGHIPVPDGPFRHLVMDYLDMGKPVRAFRYIIVVTDRFSRWTEAQATQKETATAAARFLIREVIPRFGVPDTISSDNGSHFANKVIAAIARSLGIKRRLGCVYRPQSQGIVERQNGVLKAKIAKIIAHSEGKINWLDALPLALMSMRMTTNRVTNLTPHEMVTGRPMPVTYLRAPYQGPSLEQLQAELHDYVTCLTKIHRDLFAQAKGASVNRSAEIDSSLTELLPGDYVYVRVHKRQWDQPRREGPYKVVLATPTAVKVEGKTVWFHLNHCSRAPPFYRPPQQSDVQPPQQTDEQPAEQAQGDPAPVSPRAGPSGYQILTRQRARLTPPDPGFSKKKKKKKNPIKSYITADLKHQIRCN</sequence>
<feature type="domain" description="RNase H type-1" evidence="10">
    <location>
        <begin position="686"/>
        <end position="838"/>
    </location>
</feature>
<protein>
    <recommendedName>
        <fullName evidence="2">ribonuclease H</fullName>
        <ecNumber evidence="2">3.1.26.4</ecNumber>
    </recommendedName>
</protein>
<feature type="region of interest" description="Disordered" evidence="8">
    <location>
        <begin position="1243"/>
        <end position="1317"/>
    </location>
</feature>
<dbReference type="InterPro" id="IPR001584">
    <property type="entry name" value="Integrase_cat-core"/>
</dbReference>
<dbReference type="Pfam" id="PF00075">
    <property type="entry name" value="RNase_H"/>
    <property type="match status" value="1"/>
</dbReference>
<reference evidence="12" key="4">
    <citation type="submission" date="2025-09" db="UniProtKB">
        <authorList>
            <consortium name="Ensembl"/>
        </authorList>
    </citation>
    <scope>IDENTIFICATION</scope>
</reference>
<dbReference type="GO" id="GO:0015074">
    <property type="term" value="P:DNA integration"/>
    <property type="evidence" value="ECO:0007669"/>
    <property type="project" value="InterPro"/>
</dbReference>
<keyword evidence="7" id="KW-0378">Hydrolase</keyword>
<dbReference type="InterPro" id="IPR041577">
    <property type="entry name" value="RT_RNaseH_2"/>
</dbReference>
<evidence type="ECO:0000256" key="6">
    <source>
        <dbReference type="ARBA" id="ARBA00022759"/>
    </source>
</evidence>
<evidence type="ECO:0000259" key="9">
    <source>
        <dbReference type="PROSITE" id="PS50878"/>
    </source>
</evidence>
<evidence type="ECO:0000256" key="3">
    <source>
        <dbReference type="ARBA" id="ARBA00022679"/>
    </source>
</evidence>
<keyword evidence="5" id="KW-0540">Nuclease</keyword>
<dbReference type="EC" id="3.1.26.4" evidence="2"/>
<comment type="similarity">
    <text evidence="1">Belongs to the beta type-B retroviral polymerase family. HERV class-II K(HML-2) pol subfamily.</text>
</comment>
<dbReference type="Pfam" id="PF00078">
    <property type="entry name" value="RVT_1"/>
    <property type="match status" value="1"/>
</dbReference>
<dbReference type="Pfam" id="PF00665">
    <property type="entry name" value="rve"/>
    <property type="match status" value="1"/>
</dbReference>
<dbReference type="InterPro" id="IPR043502">
    <property type="entry name" value="DNA/RNA_pol_sf"/>
</dbReference>
<dbReference type="SUPFAM" id="SSF56672">
    <property type="entry name" value="DNA/RNA polymerases"/>
    <property type="match status" value="1"/>
</dbReference>
<dbReference type="PANTHER" id="PTHR33064:SF37">
    <property type="entry name" value="RIBONUCLEASE H"/>
    <property type="match status" value="1"/>
</dbReference>
<feature type="domain" description="Reverse transcriptase" evidence="9">
    <location>
        <begin position="253"/>
        <end position="435"/>
    </location>
</feature>
<dbReference type="Gene3D" id="3.30.420.10">
    <property type="entry name" value="Ribonuclease H-like superfamily/Ribonuclease H"/>
    <property type="match status" value="2"/>
</dbReference>
<feature type="compositionally biased region" description="Basic residues" evidence="8">
    <location>
        <begin position="1301"/>
        <end position="1310"/>
    </location>
</feature>
<dbReference type="InterPro" id="IPR043128">
    <property type="entry name" value="Rev_trsase/Diguanyl_cyclase"/>
</dbReference>
<evidence type="ECO:0000256" key="2">
    <source>
        <dbReference type="ARBA" id="ARBA00012180"/>
    </source>
</evidence>
<dbReference type="GO" id="GO:0003676">
    <property type="term" value="F:nucleic acid binding"/>
    <property type="evidence" value="ECO:0007669"/>
    <property type="project" value="InterPro"/>
</dbReference>
<keyword evidence="4" id="KW-0548">Nucleotidyltransferase</keyword>
<dbReference type="Proteomes" id="UP000018467">
    <property type="component" value="Unassembled WGS sequence"/>
</dbReference>
<feature type="domain" description="Integrase catalytic" evidence="11">
    <location>
        <begin position="972"/>
        <end position="1132"/>
    </location>
</feature>
<keyword evidence="6" id="KW-0255">Endonuclease</keyword>
<evidence type="ECO:0000256" key="7">
    <source>
        <dbReference type="ARBA" id="ARBA00022801"/>
    </source>
</evidence>
<dbReference type="InterPro" id="IPR002156">
    <property type="entry name" value="RNaseH_domain"/>
</dbReference>
<organism evidence="12 13">
    <name type="scientific">Astyanax mexicanus</name>
    <name type="common">Blind cave fish</name>
    <name type="synonym">Astyanax fasciatus mexicanus</name>
    <dbReference type="NCBI Taxonomy" id="7994"/>
    <lineage>
        <taxon>Eukaryota</taxon>
        <taxon>Metazoa</taxon>
        <taxon>Chordata</taxon>
        <taxon>Craniata</taxon>
        <taxon>Vertebrata</taxon>
        <taxon>Euteleostomi</taxon>
        <taxon>Actinopterygii</taxon>
        <taxon>Neopterygii</taxon>
        <taxon>Teleostei</taxon>
        <taxon>Ostariophysi</taxon>
        <taxon>Characiformes</taxon>
        <taxon>Characoidei</taxon>
        <taxon>Acestrorhamphidae</taxon>
        <taxon>Acestrorhamphinae</taxon>
        <taxon>Astyanax</taxon>
    </lineage>
</organism>
<dbReference type="InterPro" id="IPR036397">
    <property type="entry name" value="RNaseH_sf"/>
</dbReference>
<feature type="compositionally biased region" description="Low complexity" evidence="8">
    <location>
        <begin position="1247"/>
        <end position="1258"/>
    </location>
</feature>
<dbReference type="InterPro" id="IPR040643">
    <property type="entry name" value="MLVIN_C"/>
</dbReference>
<dbReference type="InParanoid" id="A0A3B1K3V9"/>
<dbReference type="Pfam" id="PF17919">
    <property type="entry name" value="RT_RNaseH_2"/>
    <property type="match status" value="1"/>
</dbReference>
<reference evidence="13" key="1">
    <citation type="submission" date="2013-03" db="EMBL/GenBank/DDBJ databases">
        <authorList>
            <person name="Jeffery W."/>
            <person name="Warren W."/>
            <person name="Wilson R.K."/>
        </authorList>
    </citation>
    <scope>NUCLEOTIDE SEQUENCE</scope>
    <source>
        <strain evidence="13">female</strain>
    </source>
</reference>
<dbReference type="PROSITE" id="PS50878">
    <property type="entry name" value="RT_POL"/>
    <property type="match status" value="1"/>
</dbReference>
<dbReference type="Gene3D" id="2.30.30.850">
    <property type="match status" value="1"/>
</dbReference>
<dbReference type="Bgee" id="ENSAMXG00000038047">
    <property type="expression patterns" value="Expressed in heart and 13 other cell types or tissues"/>
</dbReference>
<dbReference type="InterPro" id="IPR012337">
    <property type="entry name" value="RNaseH-like_sf"/>
</dbReference>
<evidence type="ECO:0000256" key="1">
    <source>
        <dbReference type="ARBA" id="ARBA00010879"/>
    </source>
</evidence>
<dbReference type="PANTHER" id="PTHR33064">
    <property type="entry name" value="POL PROTEIN"/>
    <property type="match status" value="1"/>
</dbReference>
<evidence type="ECO:0000259" key="11">
    <source>
        <dbReference type="PROSITE" id="PS50994"/>
    </source>
</evidence>
<dbReference type="Pfam" id="PF18697">
    <property type="entry name" value="MLVIN_C"/>
    <property type="match status" value="1"/>
</dbReference>
<dbReference type="Gene3D" id="3.30.70.270">
    <property type="match status" value="2"/>
</dbReference>
<evidence type="ECO:0000256" key="4">
    <source>
        <dbReference type="ARBA" id="ARBA00022695"/>
    </source>
</evidence>
<name>A0A3B1K3V9_ASTMX</name>
<dbReference type="Gene3D" id="3.10.20.370">
    <property type="match status" value="1"/>
</dbReference>
<dbReference type="GeneTree" id="ENSGT00940000163417"/>
<reference evidence="12" key="3">
    <citation type="submission" date="2025-08" db="UniProtKB">
        <authorList>
            <consortium name="Ensembl"/>
        </authorList>
    </citation>
    <scope>IDENTIFICATION</scope>
</reference>
<dbReference type="PROSITE" id="PS50879">
    <property type="entry name" value="RNASE_H_1"/>
    <property type="match status" value="1"/>
</dbReference>
<accession>A0A3B1K3V9</accession>
<dbReference type="Gene3D" id="3.10.10.10">
    <property type="entry name" value="HIV Type 1 Reverse Transcriptase, subunit A, domain 1"/>
    <property type="match status" value="1"/>
</dbReference>